<protein>
    <submittedName>
        <fullName evidence="1">Uncharacterized protein</fullName>
    </submittedName>
</protein>
<name>A0ABQ6FVP5_9CHLR</name>
<evidence type="ECO:0000313" key="2">
    <source>
        <dbReference type="Proteomes" id="UP001344906"/>
    </source>
</evidence>
<gene>
    <name evidence="1" type="ORF">KDH_51530</name>
</gene>
<dbReference type="EMBL" id="BSRI01000002">
    <property type="protein sequence ID" value="GLV58320.1"/>
    <property type="molecule type" value="Genomic_DNA"/>
</dbReference>
<sequence>MPRRVGAGQCLWVEAPGLAWECPESCYCLSMADTRILDSMADSRGTLARTMHTRDMMARTPATNSLEPRLQVPSR</sequence>
<accession>A0ABQ6FVP5</accession>
<reference evidence="1 2" key="1">
    <citation type="submission" date="2023-02" db="EMBL/GenBank/DDBJ databases">
        <title>Dictyobacter halimunensis sp. nov., a new member of the class Ktedonobacteria from forest soil in a geothermal area.</title>
        <authorList>
            <person name="Rachmania M.K."/>
            <person name="Ningsih F."/>
            <person name="Sakai Y."/>
            <person name="Yabe S."/>
            <person name="Yokota A."/>
            <person name="Sjamsuridzal W."/>
        </authorList>
    </citation>
    <scope>NUCLEOTIDE SEQUENCE [LARGE SCALE GENOMIC DNA]</scope>
    <source>
        <strain evidence="1 2">S3.2.2.5</strain>
    </source>
</reference>
<proteinExistence type="predicted"/>
<evidence type="ECO:0000313" key="1">
    <source>
        <dbReference type="EMBL" id="GLV58320.1"/>
    </source>
</evidence>
<organism evidence="1 2">
    <name type="scientific">Dictyobacter halimunensis</name>
    <dbReference type="NCBI Taxonomy" id="3026934"/>
    <lineage>
        <taxon>Bacteria</taxon>
        <taxon>Bacillati</taxon>
        <taxon>Chloroflexota</taxon>
        <taxon>Ktedonobacteria</taxon>
        <taxon>Ktedonobacterales</taxon>
        <taxon>Dictyobacteraceae</taxon>
        <taxon>Dictyobacter</taxon>
    </lineage>
</organism>
<dbReference type="Proteomes" id="UP001344906">
    <property type="component" value="Unassembled WGS sequence"/>
</dbReference>
<keyword evidence="2" id="KW-1185">Reference proteome</keyword>
<comment type="caution">
    <text evidence="1">The sequence shown here is derived from an EMBL/GenBank/DDBJ whole genome shotgun (WGS) entry which is preliminary data.</text>
</comment>